<dbReference type="EMBL" id="BFEA01000364">
    <property type="protein sequence ID" value="GBG81054.1"/>
    <property type="molecule type" value="Genomic_DNA"/>
</dbReference>
<organism evidence="2 3">
    <name type="scientific">Chara braunii</name>
    <name type="common">Braun's stonewort</name>
    <dbReference type="NCBI Taxonomy" id="69332"/>
    <lineage>
        <taxon>Eukaryota</taxon>
        <taxon>Viridiplantae</taxon>
        <taxon>Streptophyta</taxon>
        <taxon>Charophyceae</taxon>
        <taxon>Charales</taxon>
        <taxon>Characeae</taxon>
        <taxon>Chara</taxon>
    </lineage>
</organism>
<protein>
    <recommendedName>
        <fullName evidence="4">Myb-like domain-containing protein</fullName>
    </recommendedName>
</protein>
<dbReference type="AlphaFoldDB" id="A0A388LFH1"/>
<evidence type="ECO:0000313" key="3">
    <source>
        <dbReference type="Proteomes" id="UP000265515"/>
    </source>
</evidence>
<gene>
    <name evidence="2" type="ORF">CBR_g31610</name>
</gene>
<dbReference type="OrthoDB" id="691673at2759"/>
<evidence type="ECO:0000256" key="1">
    <source>
        <dbReference type="SAM" id="MobiDB-lite"/>
    </source>
</evidence>
<accession>A0A388LFH1</accession>
<feature type="region of interest" description="Disordered" evidence="1">
    <location>
        <begin position="225"/>
        <end position="257"/>
    </location>
</feature>
<dbReference type="Proteomes" id="UP000265515">
    <property type="component" value="Unassembled WGS sequence"/>
</dbReference>
<dbReference type="Gramene" id="GBG81054">
    <property type="protein sequence ID" value="GBG81054"/>
    <property type="gene ID" value="CBR_g31610"/>
</dbReference>
<evidence type="ECO:0008006" key="4">
    <source>
        <dbReference type="Google" id="ProtNLM"/>
    </source>
</evidence>
<sequence>MESTRWTGDVEVRSDGSTDMHVGRVHARPHSRVPSMHSFVAVRQSTPAVQRQYFPSRAPSQSLPFDRGCGRQSPERLHAGLLRGCPPAVDMWDDGGFAVDDHSFSVQQQCDLYAARACIEVTSMGAGFGMPAAGAQNMDMGGTPWSPQCTQSTVRSFGMRCSPSPQLGVHTDGPGYRTNTRPVSLETRMDSPYDEGTVVSGGAGEDIHAEHESVVPVMARSMGEQGDAQGRGAEGGEGSRRLANARPSAQKKQSVPWTLDERAKLAFVMGEDDALMADANGQHRFK</sequence>
<name>A0A388LFH1_CHABU</name>
<evidence type="ECO:0000313" key="2">
    <source>
        <dbReference type="EMBL" id="GBG81054.1"/>
    </source>
</evidence>
<comment type="caution">
    <text evidence="2">The sequence shown here is derived from an EMBL/GenBank/DDBJ whole genome shotgun (WGS) entry which is preliminary data.</text>
</comment>
<keyword evidence="3" id="KW-1185">Reference proteome</keyword>
<reference evidence="2 3" key="1">
    <citation type="journal article" date="2018" name="Cell">
        <title>The Chara Genome: Secondary Complexity and Implications for Plant Terrestrialization.</title>
        <authorList>
            <person name="Nishiyama T."/>
            <person name="Sakayama H."/>
            <person name="Vries J.D."/>
            <person name="Buschmann H."/>
            <person name="Saint-Marcoux D."/>
            <person name="Ullrich K.K."/>
            <person name="Haas F.B."/>
            <person name="Vanderstraeten L."/>
            <person name="Becker D."/>
            <person name="Lang D."/>
            <person name="Vosolsobe S."/>
            <person name="Rombauts S."/>
            <person name="Wilhelmsson P.K.I."/>
            <person name="Janitza P."/>
            <person name="Kern R."/>
            <person name="Heyl A."/>
            <person name="Rumpler F."/>
            <person name="Villalobos L.I.A.C."/>
            <person name="Clay J.M."/>
            <person name="Skokan R."/>
            <person name="Toyoda A."/>
            <person name="Suzuki Y."/>
            <person name="Kagoshima H."/>
            <person name="Schijlen E."/>
            <person name="Tajeshwar N."/>
            <person name="Catarino B."/>
            <person name="Hetherington A.J."/>
            <person name="Saltykova A."/>
            <person name="Bonnot C."/>
            <person name="Breuninger H."/>
            <person name="Symeonidi A."/>
            <person name="Radhakrishnan G.V."/>
            <person name="Van Nieuwerburgh F."/>
            <person name="Deforce D."/>
            <person name="Chang C."/>
            <person name="Karol K.G."/>
            <person name="Hedrich R."/>
            <person name="Ulvskov P."/>
            <person name="Glockner G."/>
            <person name="Delwiche C.F."/>
            <person name="Petrasek J."/>
            <person name="Van de Peer Y."/>
            <person name="Friml J."/>
            <person name="Beilby M."/>
            <person name="Dolan L."/>
            <person name="Kohara Y."/>
            <person name="Sugano S."/>
            <person name="Fujiyama A."/>
            <person name="Delaux P.-M."/>
            <person name="Quint M."/>
            <person name="TheiBen G."/>
            <person name="Hagemann M."/>
            <person name="Harholt J."/>
            <person name="Dunand C."/>
            <person name="Zachgo S."/>
            <person name="Langdale J."/>
            <person name="Maumus F."/>
            <person name="Straeten D.V.D."/>
            <person name="Gould S.B."/>
            <person name="Rensing S.A."/>
        </authorList>
    </citation>
    <scope>NUCLEOTIDE SEQUENCE [LARGE SCALE GENOMIC DNA]</scope>
    <source>
        <strain evidence="2 3">S276</strain>
    </source>
</reference>
<proteinExistence type="predicted"/>